<reference evidence="1" key="2">
    <citation type="journal article" date="2020" name="Microorganisms">
        <title>Osmotic Adaptation and Compatible Solute Biosynthesis of Phototrophic Bacteria as Revealed from Genome Analyses.</title>
        <authorList>
            <person name="Imhoff J.F."/>
            <person name="Rahn T."/>
            <person name="Kunzel S."/>
            <person name="Keller A."/>
            <person name="Neulinger S.C."/>
        </authorList>
    </citation>
    <scope>NUCLEOTIDE SEQUENCE</scope>
    <source>
        <strain evidence="1">DSM 4395</strain>
    </source>
</reference>
<keyword evidence="2" id="KW-1185">Reference proteome</keyword>
<organism evidence="1 2">
    <name type="scientific">Halochromatium salexigens</name>
    <name type="common">Chromatium salexigens</name>
    <dbReference type="NCBI Taxonomy" id="49447"/>
    <lineage>
        <taxon>Bacteria</taxon>
        <taxon>Pseudomonadati</taxon>
        <taxon>Pseudomonadota</taxon>
        <taxon>Gammaproteobacteria</taxon>
        <taxon>Chromatiales</taxon>
        <taxon>Chromatiaceae</taxon>
        <taxon>Halochromatium</taxon>
    </lineage>
</organism>
<dbReference type="InterPro" id="IPR014993">
    <property type="entry name" value="DUF1841"/>
</dbReference>
<accession>A0AAJ0XGC1</accession>
<dbReference type="Pfam" id="PF08897">
    <property type="entry name" value="DUF1841"/>
    <property type="match status" value="1"/>
</dbReference>
<comment type="caution">
    <text evidence="1">The sequence shown here is derived from an EMBL/GenBank/DDBJ whole genome shotgun (WGS) entry which is preliminary data.</text>
</comment>
<proteinExistence type="predicted"/>
<dbReference type="AlphaFoldDB" id="A0AAJ0XGC1"/>
<reference evidence="1" key="1">
    <citation type="submission" date="2017-05" db="EMBL/GenBank/DDBJ databases">
        <authorList>
            <person name="Imhoff J.F."/>
            <person name="Rahn T."/>
            <person name="Kuenzel S."/>
            <person name="Neulinger S.C."/>
        </authorList>
    </citation>
    <scope>NUCLEOTIDE SEQUENCE</scope>
    <source>
        <strain evidence="1">DSM 4395</strain>
    </source>
</reference>
<gene>
    <name evidence="1" type="ORF">CCR82_08335</name>
</gene>
<sequence>MFSQDRDALRQTYLTAWRKARAGEPLEPVERQIVEVAEQHPEYHRLLEQGETALGREWLPAGGEGNPFLHMALHIALQEQVGTDRPPGIRRLYQGMIESCLGDVHAAEHRILECLAEAIWKVQRDGRAFRSKAYLKCIKRRGAGQRPRD</sequence>
<evidence type="ECO:0000313" key="2">
    <source>
        <dbReference type="Proteomes" id="UP001296967"/>
    </source>
</evidence>
<protein>
    <recommendedName>
        <fullName evidence="3">DUF1841 family protein</fullName>
    </recommendedName>
</protein>
<evidence type="ECO:0000313" key="1">
    <source>
        <dbReference type="EMBL" id="MBK5930527.1"/>
    </source>
</evidence>
<name>A0AAJ0XGC1_HALSE</name>
<dbReference type="RefSeq" id="WP_201245015.1">
    <property type="nucleotide sequence ID" value="NZ_NHSF01000054.1"/>
</dbReference>
<evidence type="ECO:0008006" key="3">
    <source>
        <dbReference type="Google" id="ProtNLM"/>
    </source>
</evidence>
<dbReference type="Proteomes" id="UP001296967">
    <property type="component" value="Unassembled WGS sequence"/>
</dbReference>
<dbReference type="EMBL" id="NHSF01000054">
    <property type="protein sequence ID" value="MBK5930527.1"/>
    <property type="molecule type" value="Genomic_DNA"/>
</dbReference>